<organism evidence="11 12">
    <name type="scientific">Theileria orientalis</name>
    <dbReference type="NCBI Taxonomy" id="68886"/>
    <lineage>
        <taxon>Eukaryota</taxon>
        <taxon>Sar</taxon>
        <taxon>Alveolata</taxon>
        <taxon>Apicomplexa</taxon>
        <taxon>Aconoidasida</taxon>
        <taxon>Piroplasmida</taxon>
        <taxon>Theileriidae</taxon>
        <taxon>Theileria</taxon>
    </lineage>
</organism>
<keyword evidence="6" id="KW-1133">Transmembrane helix</keyword>
<evidence type="ECO:0000313" key="11">
    <source>
        <dbReference type="EMBL" id="UVC54692.1"/>
    </source>
</evidence>
<feature type="compositionally biased region" description="Polar residues" evidence="9">
    <location>
        <begin position="62"/>
        <end position="71"/>
    </location>
</feature>
<protein>
    <submittedName>
        <fullName evidence="11">RING-type E3 ubiquitin transferase</fullName>
        <ecNumber evidence="11">2.3.2.27</ecNumber>
    </submittedName>
</protein>
<feature type="region of interest" description="Disordered" evidence="9">
    <location>
        <begin position="61"/>
        <end position="153"/>
    </location>
</feature>
<keyword evidence="5" id="KW-0862">Zinc</keyword>
<evidence type="ECO:0000256" key="7">
    <source>
        <dbReference type="ARBA" id="ARBA00023136"/>
    </source>
</evidence>
<evidence type="ECO:0000313" key="12">
    <source>
        <dbReference type="Proteomes" id="UP000244803"/>
    </source>
</evidence>
<dbReference type="PANTHER" id="PTHR47168:SF1">
    <property type="entry name" value="OS02G0798600 PROTEIN"/>
    <property type="match status" value="1"/>
</dbReference>
<accession>A0A976SLF8</accession>
<feature type="region of interest" description="Disordered" evidence="9">
    <location>
        <begin position="1"/>
        <end position="23"/>
    </location>
</feature>
<dbReference type="SUPFAM" id="SSF57850">
    <property type="entry name" value="RING/U-box"/>
    <property type="match status" value="1"/>
</dbReference>
<feature type="compositionally biased region" description="Polar residues" evidence="9">
    <location>
        <begin position="292"/>
        <end position="305"/>
    </location>
</feature>
<evidence type="ECO:0000256" key="3">
    <source>
        <dbReference type="ARBA" id="ARBA00022723"/>
    </source>
</evidence>
<evidence type="ECO:0000256" key="9">
    <source>
        <dbReference type="SAM" id="MobiDB-lite"/>
    </source>
</evidence>
<feature type="compositionally biased region" description="Polar residues" evidence="9">
    <location>
        <begin position="83"/>
        <end position="106"/>
    </location>
</feature>
<dbReference type="Gene3D" id="3.30.40.10">
    <property type="entry name" value="Zinc/RING finger domain, C3HC4 (zinc finger)"/>
    <property type="match status" value="1"/>
</dbReference>
<evidence type="ECO:0000256" key="4">
    <source>
        <dbReference type="ARBA" id="ARBA00022771"/>
    </source>
</evidence>
<keyword evidence="2" id="KW-0812">Transmembrane</keyword>
<evidence type="ECO:0000256" key="6">
    <source>
        <dbReference type="ARBA" id="ARBA00022989"/>
    </source>
</evidence>
<gene>
    <name evidence="11" type="ORF">MACJ_003662</name>
</gene>
<evidence type="ECO:0000256" key="5">
    <source>
        <dbReference type="ARBA" id="ARBA00022833"/>
    </source>
</evidence>
<dbReference type="PROSITE" id="PS50089">
    <property type="entry name" value="ZF_RING_2"/>
    <property type="match status" value="1"/>
</dbReference>
<keyword evidence="11" id="KW-0808">Transferase</keyword>
<dbReference type="InterPro" id="IPR001841">
    <property type="entry name" value="Znf_RING"/>
</dbReference>
<keyword evidence="7" id="KW-0472">Membrane</keyword>
<feature type="domain" description="RING-type" evidence="10">
    <location>
        <begin position="415"/>
        <end position="456"/>
    </location>
</feature>
<dbReference type="InterPro" id="IPR013083">
    <property type="entry name" value="Znf_RING/FYVE/PHD"/>
</dbReference>
<name>A0A976SLF8_THEOR</name>
<dbReference type="AlphaFoldDB" id="A0A976SLF8"/>
<sequence length="465" mass="51264">MSQVNDPMYVVPSPRTDNVRGQVLSDPISYSNTTEEYSNNVPGSYNNPILLDGGLGLPNIGTPDTLSSVEHSTVEPLPGRPSASPTAGNSVPGRTNSLPNTTNIGVNNALIHGANGARRGTTNSNNNLGDIPSPYRFRPQTRQSSIPPRNNRHLIANRSELLRLQQELTRYHASIHPALCNSPRFANQNQRVNRGQGLSSPNSNPNVNLPFIHQGVGGSPTAVNAGENLFGIDFNASFPPSGVGIENICISDGRPIMASEPTYGFNYFDRIYNDNTQFFTTHAGIRNFIPSPRTTGRSSEPSSCITSSMPSNRTSSRTSSRNTSRNSSPRQNQYFMRSPVNTFAMRSNSTNYFVPTGSHVLNSLGSNINFLTMPTRSINMMEPVEIRLPPELIESFPVNNYTINSNDVDDNSKTCSVCLEEYHEGVEIKRLPCTHFYHKNCIDLWLNKSTICPICKFDFIVMLQF</sequence>
<evidence type="ECO:0000256" key="8">
    <source>
        <dbReference type="PROSITE-ProRule" id="PRU00175"/>
    </source>
</evidence>
<dbReference type="PANTHER" id="PTHR47168">
    <property type="entry name" value="RING ZINC FINGER DOMAIN SUPERFAMILY PROTEIN-RELATED"/>
    <property type="match status" value="1"/>
</dbReference>
<feature type="compositionally biased region" description="Low complexity" evidence="9">
    <location>
        <begin position="306"/>
        <end position="330"/>
    </location>
</feature>
<feature type="region of interest" description="Disordered" evidence="9">
    <location>
        <begin position="290"/>
        <end position="335"/>
    </location>
</feature>
<dbReference type="EMBL" id="CP056068">
    <property type="protein sequence ID" value="UVC54692.1"/>
    <property type="molecule type" value="Genomic_DNA"/>
</dbReference>
<evidence type="ECO:0000259" key="10">
    <source>
        <dbReference type="PROSITE" id="PS50089"/>
    </source>
</evidence>
<dbReference type="EC" id="2.3.2.27" evidence="11"/>
<proteinExistence type="predicted"/>
<dbReference type="GO" id="GO:0008270">
    <property type="term" value="F:zinc ion binding"/>
    <property type="evidence" value="ECO:0007669"/>
    <property type="project" value="UniProtKB-KW"/>
</dbReference>
<dbReference type="Pfam" id="PF13639">
    <property type="entry name" value="zf-RING_2"/>
    <property type="match status" value="1"/>
</dbReference>
<evidence type="ECO:0000256" key="2">
    <source>
        <dbReference type="ARBA" id="ARBA00022692"/>
    </source>
</evidence>
<evidence type="ECO:0000256" key="1">
    <source>
        <dbReference type="ARBA" id="ARBA00004167"/>
    </source>
</evidence>
<dbReference type="InterPro" id="IPR051653">
    <property type="entry name" value="E3_ligase_sorting_rcpt"/>
</dbReference>
<keyword evidence="11" id="KW-0012">Acyltransferase</keyword>
<dbReference type="GO" id="GO:0016020">
    <property type="term" value="C:membrane"/>
    <property type="evidence" value="ECO:0007669"/>
    <property type="project" value="UniProtKB-SubCell"/>
</dbReference>
<keyword evidence="3" id="KW-0479">Metal-binding</keyword>
<comment type="subcellular location">
    <subcellularLocation>
        <location evidence="1">Membrane</location>
        <topology evidence="1">Single-pass membrane protein</topology>
    </subcellularLocation>
</comment>
<dbReference type="GO" id="GO:0061630">
    <property type="term" value="F:ubiquitin protein ligase activity"/>
    <property type="evidence" value="ECO:0007669"/>
    <property type="project" value="UniProtKB-EC"/>
</dbReference>
<keyword evidence="4 8" id="KW-0863">Zinc-finger</keyword>
<reference evidence="11" key="1">
    <citation type="submission" date="2022-07" db="EMBL/GenBank/DDBJ databases">
        <title>Evaluation of T. orientalis genome assembly methods using nanopore sequencing and analysis of variation between genomes.</title>
        <authorList>
            <person name="Yam J."/>
            <person name="Micallef M.L."/>
            <person name="Liu M."/>
            <person name="Djordjevic S.P."/>
            <person name="Bogema D.R."/>
            <person name="Jenkins C."/>
        </authorList>
    </citation>
    <scope>NUCLEOTIDE SEQUENCE</scope>
    <source>
        <strain evidence="11">Fish Creek</strain>
    </source>
</reference>
<dbReference type="Proteomes" id="UP000244803">
    <property type="component" value="Chromosome 2"/>
</dbReference>
<dbReference type="SMART" id="SM00184">
    <property type="entry name" value="RING"/>
    <property type="match status" value="1"/>
</dbReference>